<reference evidence="1 2" key="1">
    <citation type="submission" date="2018-05" db="EMBL/GenBank/DDBJ databases">
        <authorList>
            <person name="Goeker M."/>
            <person name="Huntemann M."/>
            <person name="Clum A."/>
            <person name="Pillay M."/>
            <person name="Palaniappan K."/>
            <person name="Varghese N."/>
            <person name="Mikhailova N."/>
            <person name="Stamatis D."/>
            <person name="Reddy T."/>
            <person name="Daum C."/>
            <person name="Shapiro N."/>
            <person name="Ivanova N."/>
            <person name="Kyrpides N."/>
            <person name="Woyke T."/>
        </authorList>
    </citation>
    <scope>NUCLEOTIDE SEQUENCE [LARGE SCALE GENOMIC DNA]</scope>
    <source>
        <strain evidence="1 2">DSM 26524</strain>
    </source>
</reference>
<organism evidence="1 2">
    <name type="scientific">Murimonas intestini</name>
    <dbReference type="NCBI Taxonomy" id="1337051"/>
    <lineage>
        <taxon>Bacteria</taxon>
        <taxon>Bacillati</taxon>
        <taxon>Bacillota</taxon>
        <taxon>Clostridia</taxon>
        <taxon>Lachnospirales</taxon>
        <taxon>Lachnospiraceae</taxon>
        <taxon>Murimonas</taxon>
    </lineage>
</organism>
<dbReference type="EMBL" id="QGGY01000001">
    <property type="protein sequence ID" value="PWJ79132.1"/>
    <property type="molecule type" value="Genomic_DNA"/>
</dbReference>
<name>A0AB73TAN5_9FIRM</name>
<comment type="caution">
    <text evidence="1">The sequence shown here is derived from an EMBL/GenBank/DDBJ whole genome shotgun (WGS) entry which is preliminary data.</text>
</comment>
<evidence type="ECO:0000313" key="1">
    <source>
        <dbReference type="EMBL" id="PWJ79132.1"/>
    </source>
</evidence>
<dbReference type="AlphaFoldDB" id="A0AB73TAN5"/>
<evidence type="ECO:0008006" key="3">
    <source>
        <dbReference type="Google" id="ProtNLM"/>
    </source>
</evidence>
<sequence>MTQEFLSVKLCELDNKIGQVHNRIHLSESADHAQILAEVEALQKECVKNEIALRNKLRFSKAHVVGSLAESCDRVEEFFQEKNFENPASDHWGDTFSAEEKVLLAEYALDFAMQAADNALLISLKAMDAQMTLLEKEGERIL</sequence>
<dbReference type="Proteomes" id="UP000245412">
    <property type="component" value="Unassembled WGS sequence"/>
</dbReference>
<proteinExistence type="predicted"/>
<gene>
    <name evidence="1" type="ORF">C7383_101509</name>
</gene>
<accession>A0AB73TAN5</accession>
<evidence type="ECO:0000313" key="2">
    <source>
        <dbReference type="Proteomes" id="UP000245412"/>
    </source>
</evidence>
<dbReference type="RefSeq" id="WP_109624542.1">
    <property type="nucleotide sequence ID" value="NZ_JANKBI010000001.1"/>
</dbReference>
<protein>
    <recommendedName>
        <fullName evidence="3">DUF5082 domain-containing protein</fullName>
    </recommendedName>
</protein>
<keyword evidence="2" id="KW-1185">Reference proteome</keyword>